<dbReference type="GO" id="GO:0005737">
    <property type="term" value="C:cytoplasm"/>
    <property type="evidence" value="ECO:0007669"/>
    <property type="project" value="TreeGrafter"/>
</dbReference>
<evidence type="ECO:0000256" key="1">
    <source>
        <dbReference type="ARBA" id="ARBA00022723"/>
    </source>
</evidence>
<organism evidence="4 5">
    <name type="scientific">Candidatus Aphodoplasma excrementigallinarum</name>
    <dbReference type="NCBI Taxonomy" id="2840673"/>
    <lineage>
        <taxon>Bacteria</taxon>
        <taxon>Bacillati</taxon>
        <taxon>Bacillota</taxon>
        <taxon>Clostridia</taxon>
        <taxon>Eubacteriales</taxon>
        <taxon>Candidatus Aphodoplasma</taxon>
    </lineage>
</organism>
<keyword evidence="2" id="KW-0378">Hydrolase</keyword>
<dbReference type="SUPFAM" id="SSF109604">
    <property type="entry name" value="HD-domain/PDEase-like"/>
    <property type="match status" value="1"/>
</dbReference>
<dbReference type="GO" id="GO:0002953">
    <property type="term" value="F:5'-deoxynucleotidase activity"/>
    <property type="evidence" value="ECO:0007669"/>
    <property type="project" value="InterPro"/>
</dbReference>
<name>A0A9D1NHL1_9FIRM</name>
<evidence type="ECO:0000259" key="3">
    <source>
        <dbReference type="Pfam" id="PF13023"/>
    </source>
</evidence>
<comment type="caution">
    <text evidence="4">The sequence shown here is derived from an EMBL/GenBank/DDBJ whole genome shotgun (WGS) entry which is preliminary data.</text>
</comment>
<evidence type="ECO:0000313" key="4">
    <source>
        <dbReference type="EMBL" id="HIV02583.1"/>
    </source>
</evidence>
<dbReference type="InterPro" id="IPR039356">
    <property type="entry name" value="YfbR/HDDC2"/>
</dbReference>
<dbReference type="Gene3D" id="1.10.3210.10">
    <property type="entry name" value="Hypothetical protein af1432"/>
    <property type="match status" value="1"/>
</dbReference>
<reference evidence="4" key="2">
    <citation type="journal article" date="2021" name="PeerJ">
        <title>Extensive microbial diversity within the chicken gut microbiome revealed by metagenomics and culture.</title>
        <authorList>
            <person name="Gilroy R."/>
            <person name="Ravi A."/>
            <person name="Getino M."/>
            <person name="Pursley I."/>
            <person name="Horton D.L."/>
            <person name="Alikhan N.F."/>
            <person name="Baker D."/>
            <person name="Gharbi K."/>
            <person name="Hall N."/>
            <person name="Watson M."/>
            <person name="Adriaenssens E.M."/>
            <person name="Foster-Nyarko E."/>
            <person name="Jarju S."/>
            <person name="Secka A."/>
            <person name="Antonio M."/>
            <person name="Oren A."/>
            <person name="Chaudhuri R.R."/>
            <person name="La Ragione R."/>
            <person name="Hildebrand F."/>
            <person name="Pallen M.J."/>
        </authorList>
    </citation>
    <scope>NUCLEOTIDE SEQUENCE</scope>
    <source>
        <strain evidence="4">4920</strain>
    </source>
</reference>
<dbReference type="PANTHER" id="PTHR11845:SF13">
    <property type="entry name" value="5'-DEOXYNUCLEOTIDASE HDDC2"/>
    <property type="match status" value="1"/>
</dbReference>
<reference evidence="4" key="1">
    <citation type="submission" date="2020-10" db="EMBL/GenBank/DDBJ databases">
        <authorList>
            <person name="Gilroy R."/>
        </authorList>
    </citation>
    <scope>NUCLEOTIDE SEQUENCE</scope>
    <source>
        <strain evidence="4">4920</strain>
    </source>
</reference>
<accession>A0A9D1NHL1</accession>
<dbReference type="PANTHER" id="PTHR11845">
    <property type="entry name" value="5'-DEOXYNUCLEOTIDASE HDDC2"/>
    <property type="match status" value="1"/>
</dbReference>
<dbReference type="InterPro" id="IPR006674">
    <property type="entry name" value="HD_domain"/>
</dbReference>
<evidence type="ECO:0000256" key="2">
    <source>
        <dbReference type="ARBA" id="ARBA00022801"/>
    </source>
</evidence>
<protein>
    <submittedName>
        <fullName evidence="4">HD domain-containing protein</fullName>
    </submittedName>
</protein>
<dbReference type="EMBL" id="DVOF01000095">
    <property type="protein sequence ID" value="HIV02583.1"/>
    <property type="molecule type" value="Genomic_DNA"/>
</dbReference>
<dbReference type="GO" id="GO:0046872">
    <property type="term" value="F:metal ion binding"/>
    <property type="evidence" value="ECO:0007669"/>
    <property type="project" value="UniProtKB-KW"/>
</dbReference>
<keyword evidence="1" id="KW-0479">Metal-binding</keyword>
<feature type="domain" description="HD" evidence="3">
    <location>
        <begin position="16"/>
        <end position="169"/>
    </location>
</feature>
<dbReference type="Pfam" id="PF13023">
    <property type="entry name" value="HD_3"/>
    <property type="match status" value="1"/>
</dbReference>
<dbReference type="Proteomes" id="UP000886743">
    <property type="component" value="Unassembled WGS sequence"/>
</dbReference>
<evidence type="ECO:0000313" key="5">
    <source>
        <dbReference type="Proteomes" id="UP000886743"/>
    </source>
</evidence>
<sequence>MEQKRFEKQLAFLVEADKMKTIFRRTRLITENRREDDAEHSWHFALTALVLLEYAKEDVDINHVIQMALVHDLVEVYAGDTFAYDEQGYQDKEQRELAAADKIFGLLPDEQGRRLRALWEEFEAFETKEACYANAIDRLQPFINNAKTQGHTWREGSVTSAQVYKRMDAVRLYAPELWPFVTAVIDDAIEKGYLKP</sequence>
<proteinExistence type="predicted"/>
<dbReference type="AlphaFoldDB" id="A0A9D1NHL1"/>
<gene>
    <name evidence="4" type="ORF">IAC74_03340</name>
</gene>